<dbReference type="InterPro" id="IPR036390">
    <property type="entry name" value="WH_DNA-bd_sf"/>
</dbReference>
<dbReference type="SMART" id="SM00345">
    <property type="entry name" value="HTH_GNTR"/>
    <property type="match status" value="1"/>
</dbReference>
<dbReference type="PANTHER" id="PTHR43537">
    <property type="entry name" value="TRANSCRIPTIONAL REGULATOR, GNTR FAMILY"/>
    <property type="match status" value="1"/>
</dbReference>
<dbReference type="CDD" id="cd07377">
    <property type="entry name" value="WHTH_GntR"/>
    <property type="match status" value="1"/>
</dbReference>
<dbReference type="InterPro" id="IPR036388">
    <property type="entry name" value="WH-like_DNA-bd_sf"/>
</dbReference>
<proteinExistence type="predicted"/>
<evidence type="ECO:0000313" key="5">
    <source>
        <dbReference type="EMBL" id="BDX01316.1"/>
    </source>
</evidence>
<dbReference type="SUPFAM" id="SSF48008">
    <property type="entry name" value="GntR ligand-binding domain-like"/>
    <property type="match status" value="1"/>
</dbReference>
<keyword evidence="2" id="KW-0238">DNA-binding</keyword>
<dbReference type="InterPro" id="IPR011711">
    <property type="entry name" value="GntR_C"/>
</dbReference>
<keyword evidence="3" id="KW-0804">Transcription</keyword>
<dbReference type="Proteomes" id="UP001307608">
    <property type="component" value="Chromosome"/>
</dbReference>
<dbReference type="InterPro" id="IPR000524">
    <property type="entry name" value="Tscrpt_reg_HTH_GntR"/>
</dbReference>
<dbReference type="Pfam" id="PF07729">
    <property type="entry name" value="FCD"/>
    <property type="match status" value="1"/>
</dbReference>
<organism evidence="5 6">
    <name type="scientific">Marinomonas pontica</name>
    <dbReference type="NCBI Taxonomy" id="264739"/>
    <lineage>
        <taxon>Bacteria</taxon>
        <taxon>Pseudomonadati</taxon>
        <taxon>Pseudomonadota</taxon>
        <taxon>Gammaproteobacteria</taxon>
        <taxon>Oceanospirillales</taxon>
        <taxon>Oceanospirillaceae</taxon>
        <taxon>Marinomonas</taxon>
    </lineage>
</organism>
<evidence type="ECO:0000256" key="2">
    <source>
        <dbReference type="ARBA" id="ARBA00023125"/>
    </source>
</evidence>
<dbReference type="InterPro" id="IPR008920">
    <property type="entry name" value="TF_FadR/GntR_C"/>
</dbReference>
<protein>
    <submittedName>
        <fullName evidence="5">Transcriptional regulator</fullName>
    </submittedName>
</protein>
<dbReference type="Gene3D" id="1.20.120.530">
    <property type="entry name" value="GntR ligand-binding domain-like"/>
    <property type="match status" value="1"/>
</dbReference>
<dbReference type="EMBL" id="AP027271">
    <property type="protein sequence ID" value="BDX01316.1"/>
    <property type="molecule type" value="Genomic_DNA"/>
</dbReference>
<dbReference type="Pfam" id="PF00392">
    <property type="entry name" value="GntR"/>
    <property type="match status" value="1"/>
</dbReference>
<keyword evidence="6" id="KW-1185">Reference proteome</keyword>
<dbReference type="PRINTS" id="PR00035">
    <property type="entry name" value="HTHGNTR"/>
</dbReference>
<dbReference type="Gene3D" id="1.10.10.10">
    <property type="entry name" value="Winged helix-like DNA-binding domain superfamily/Winged helix DNA-binding domain"/>
    <property type="match status" value="1"/>
</dbReference>
<dbReference type="SMART" id="SM00895">
    <property type="entry name" value="FCD"/>
    <property type="match status" value="1"/>
</dbReference>
<reference evidence="5 6" key="1">
    <citation type="submission" date="2023-01" db="EMBL/GenBank/DDBJ databases">
        <title>Complete genome sequence of Marinomonas pontica strain 200518_36.</title>
        <authorList>
            <person name="Ueki S."/>
            <person name="Gajardo G."/>
            <person name="Maruyama F."/>
        </authorList>
    </citation>
    <scope>NUCLEOTIDE SEQUENCE [LARGE SCALE GENOMIC DNA]</scope>
    <source>
        <strain evidence="5 6">200518_36</strain>
    </source>
</reference>
<dbReference type="RefSeq" id="WP_338264488.1">
    <property type="nucleotide sequence ID" value="NZ_AP027271.1"/>
</dbReference>
<evidence type="ECO:0000259" key="4">
    <source>
        <dbReference type="PROSITE" id="PS50949"/>
    </source>
</evidence>
<dbReference type="PANTHER" id="PTHR43537:SF41">
    <property type="entry name" value="TRANSCRIPTIONAL REGULATORY PROTEIN"/>
    <property type="match status" value="1"/>
</dbReference>
<dbReference type="PROSITE" id="PS50949">
    <property type="entry name" value="HTH_GNTR"/>
    <property type="match status" value="1"/>
</dbReference>
<dbReference type="SUPFAM" id="SSF46785">
    <property type="entry name" value="Winged helix' DNA-binding domain"/>
    <property type="match status" value="1"/>
</dbReference>
<sequence length="225" mass="25673">MKLAQKRAVVRQSLPDVIVADLRKRILSGDLEEGTLIRQELLAEEYDVSRMPVREALKRLDSEGLVVFQNNRGATVTKHSMDEIAEIFDVRIMLEVDLFQRSIPNMTEAHFAECEAILESMDVSYKTGNIADWGPLNATYHGKLYEAAGRHLTEVLLARVTLQANRYVSMHIDKLDNRDNASLDHHRLLELARQRDVASATEQLRRHLVNTKDQVMALVKQTRTS</sequence>
<name>A0ABM8FAW3_9GAMM</name>
<evidence type="ECO:0000256" key="1">
    <source>
        <dbReference type="ARBA" id="ARBA00023015"/>
    </source>
</evidence>
<evidence type="ECO:0000256" key="3">
    <source>
        <dbReference type="ARBA" id="ARBA00023163"/>
    </source>
</evidence>
<keyword evidence="1" id="KW-0805">Transcription regulation</keyword>
<gene>
    <name evidence="5" type="ORF">MACH16_00640</name>
</gene>
<feature type="domain" description="HTH gntR-type" evidence="4">
    <location>
        <begin position="12"/>
        <end position="79"/>
    </location>
</feature>
<evidence type="ECO:0000313" key="6">
    <source>
        <dbReference type="Proteomes" id="UP001307608"/>
    </source>
</evidence>
<accession>A0ABM8FAW3</accession>